<keyword evidence="7" id="KW-1185">Reference proteome</keyword>
<evidence type="ECO:0000256" key="1">
    <source>
        <dbReference type="ARBA" id="ARBA00011063"/>
    </source>
</evidence>
<dbReference type="InterPro" id="IPR017867">
    <property type="entry name" value="Tyr_phospatase_low_mol_wt"/>
</dbReference>
<dbReference type="EC" id="3.1.3.48" evidence="2"/>
<proteinExistence type="inferred from homology"/>
<dbReference type="InterPro" id="IPR036196">
    <property type="entry name" value="Ptyr_pPase_sf"/>
</dbReference>
<comment type="similarity">
    <text evidence="1">Belongs to the low molecular weight phosphotyrosine protein phosphatase family.</text>
</comment>
<dbReference type="InterPro" id="IPR023485">
    <property type="entry name" value="Ptyr_pPase"/>
</dbReference>
<name>A0ABX8SDI2_9ACTN</name>
<protein>
    <recommendedName>
        <fullName evidence="2">protein-tyrosine-phosphatase</fullName>
        <ecNumber evidence="2">3.1.3.48</ecNumber>
    </recommendedName>
</protein>
<dbReference type="Pfam" id="PF01451">
    <property type="entry name" value="LMWPc"/>
    <property type="match status" value="1"/>
</dbReference>
<gene>
    <name evidence="6" type="ORF">KV203_06490</name>
</gene>
<reference evidence="6" key="1">
    <citation type="submission" date="2021-07" db="EMBL/GenBank/DDBJ databases">
        <title>Candidatus Kaistella beijingensis sp. nov. isolated from a municipal wastewater treatment plant is involved in sludge foaming.</title>
        <authorList>
            <person name="Song Y."/>
            <person name="Liu S.-J."/>
        </authorList>
    </citation>
    <scope>NUCLEOTIDE SEQUENCE</scope>
    <source>
        <strain evidence="6">DSM 43998</strain>
    </source>
</reference>
<dbReference type="PANTHER" id="PTHR11717:SF7">
    <property type="entry name" value="LOW MOLECULAR WEIGHT PHOSPHOTYROSINE PROTEIN PHOSPHATASE"/>
    <property type="match status" value="1"/>
</dbReference>
<feature type="domain" description="Phosphotyrosine protein phosphatase I" evidence="5">
    <location>
        <begin position="7"/>
        <end position="152"/>
    </location>
</feature>
<evidence type="ECO:0000256" key="2">
    <source>
        <dbReference type="ARBA" id="ARBA00013064"/>
    </source>
</evidence>
<dbReference type="Proteomes" id="UP000887023">
    <property type="component" value="Chromosome"/>
</dbReference>
<organism evidence="6 7">
    <name type="scientific">Skermania pinensis</name>
    <dbReference type="NCBI Taxonomy" id="39122"/>
    <lineage>
        <taxon>Bacteria</taxon>
        <taxon>Bacillati</taxon>
        <taxon>Actinomycetota</taxon>
        <taxon>Actinomycetes</taxon>
        <taxon>Mycobacteriales</taxon>
        <taxon>Gordoniaceae</taxon>
        <taxon>Skermania</taxon>
    </lineage>
</organism>
<evidence type="ECO:0000313" key="6">
    <source>
        <dbReference type="EMBL" id="QXQ15002.1"/>
    </source>
</evidence>
<accession>A0ABX8SDI2</accession>
<sequence length="160" mass="17442">MTDPDRLHLSFVCTGNICRSPMAELIVADHLDRAGLAERVRVSSAGTGAWHVGEPADPRTVAVLRRHGYPSEHSAAAVDDDHLSADLLIPLDAGHDRALGRLGVPEERRRLLRSFDPDADGGDVPDPYYGPDAGFELVRKQIEAAVPGIVIWVQRKLEQP</sequence>
<dbReference type="Gene3D" id="3.40.50.2300">
    <property type="match status" value="1"/>
</dbReference>
<dbReference type="EMBL" id="CP079105">
    <property type="protein sequence ID" value="QXQ15002.1"/>
    <property type="molecule type" value="Genomic_DNA"/>
</dbReference>
<dbReference type="PRINTS" id="PR00719">
    <property type="entry name" value="LMWPTPASE"/>
</dbReference>
<dbReference type="SMART" id="SM00226">
    <property type="entry name" value="LMWPc"/>
    <property type="match status" value="1"/>
</dbReference>
<keyword evidence="4" id="KW-0904">Protein phosphatase</keyword>
<dbReference type="SUPFAM" id="SSF52788">
    <property type="entry name" value="Phosphotyrosine protein phosphatases I"/>
    <property type="match status" value="1"/>
</dbReference>
<evidence type="ECO:0000256" key="3">
    <source>
        <dbReference type="ARBA" id="ARBA00022801"/>
    </source>
</evidence>
<dbReference type="PANTHER" id="PTHR11717">
    <property type="entry name" value="LOW MOLECULAR WEIGHT PROTEIN TYROSINE PHOSPHATASE"/>
    <property type="match status" value="1"/>
</dbReference>
<dbReference type="CDD" id="cd16343">
    <property type="entry name" value="LMWPTP"/>
    <property type="match status" value="1"/>
</dbReference>
<evidence type="ECO:0000256" key="4">
    <source>
        <dbReference type="ARBA" id="ARBA00022912"/>
    </source>
</evidence>
<evidence type="ECO:0000259" key="5">
    <source>
        <dbReference type="SMART" id="SM00226"/>
    </source>
</evidence>
<keyword evidence="3" id="KW-0378">Hydrolase</keyword>
<dbReference type="InterPro" id="IPR050438">
    <property type="entry name" value="LMW_PTPase"/>
</dbReference>
<evidence type="ECO:0000313" key="7">
    <source>
        <dbReference type="Proteomes" id="UP000887023"/>
    </source>
</evidence>